<feature type="non-terminal residue" evidence="1">
    <location>
        <position position="1"/>
    </location>
</feature>
<keyword evidence="2" id="KW-1185">Reference proteome</keyword>
<evidence type="ECO:0000313" key="1">
    <source>
        <dbReference type="EMBL" id="CAG8806323.1"/>
    </source>
</evidence>
<organism evidence="1 2">
    <name type="scientific">Racocetra persica</name>
    <dbReference type="NCBI Taxonomy" id="160502"/>
    <lineage>
        <taxon>Eukaryota</taxon>
        <taxon>Fungi</taxon>
        <taxon>Fungi incertae sedis</taxon>
        <taxon>Mucoromycota</taxon>
        <taxon>Glomeromycotina</taxon>
        <taxon>Glomeromycetes</taxon>
        <taxon>Diversisporales</taxon>
        <taxon>Gigasporaceae</taxon>
        <taxon>Racocetra</taxon>
    </lineage>
</organism>
<comment type="caution">
    <text evidence="1">The sequence shown here is derived from an EMBL/GenBank/DDBJ whole genome shotgun (WGS) entry which is preliminary data.</text>
</comment>
<accession>A0ACA9RT16</accession>
<protein>
    <submittedName>
        <fullName evidence="1">8394_t:CDS:1</fullName>
    </submittedName>
</protein>
<dbReference type="Proteomes" id="UP000789920">
    <property type="component" value="Unassembled WGS sequence"/>
</dbReference>
<proteinExistence type="predicted"/>
<name>A0ACA9RT16_9GLOM</name>
<reference evidence="1" key="1">
    <citation type="submission" date="2021-06" db="EMBL/GenBank/DDBJ databases">
        <authorList>
            <person name="Kallberg Y."/>
            <person name="Tangrot J."/>
            <person name="Rosling A."/>
        </authorList>
    </citation>
    <scope>NUCLEOTIDE SEQUENCE</scope>
    <source>
        <strain evidence="1">MA461A</strain>
    </source>
</reference>
<gene>
    <name evidence="1" type="ORF">RPERSI_LOCUS22130</name>
</gene>
<dbReference type="EMBL" id="CAJVQC010066340">
    <property type="protein sequence ID" value="CAG8806323.1"/>
    <property type="molecule type" value="Genomic_DNA"/>
</dbReference>
<evidence type="ECO:0000313" key="2">
    <source>
        <dbReference type="Proteomes" id="UP000789920"/>
    </source>
</evidence>
<sequence length="394" mass="43755">FYVFIWLLIAISMIINVIPVTSKPNSITLIKNAPKHSMDEIIQFNRDYLMFRYKYLTRSSDQYALNKLASAEKRSKSINLSSEYYGQVVIGGQKFIVWFDFSTSDLFVPSPPCECGHNQFNSSLSKTFRNIGNKFIIHFGATTVNGTLGEDILLAGGIKSDQIFGLTLSENGFFTIEPFDGVLGLGFDSVSNFNTTSPFSKMVKQKAVKNPYFGFHISRNGDGATLTLGDIDTTKFTGKLSYNKVSTINGTYVHWMTNMDDISINGKKLKYKIKSAIFDPSSDYVYTSSGNAEAFHNLINGANQFCNDVTCIYTVPCNSTDRVEYIFNGINYHSNLIAGKRDDLGICFSAVQSADFGGDSDHIMLIGVPLLKDVYSVYNIKDFTIGLAPTSKIV</sequence>